<evidence type="ECO:0000313" key="4">
    <source>
        <dbReference type="Proteomes" id="UP000000841"/>
    </source>
</evidence>
<feature type="domain" description="Lsr2 dimerization" evidence="2">
    <location>
        <begin position="1"/>
        <end position="58"/>
    </location>
</feature>
<dbReference type="Pfam" id="PF11774">
    <property type="entry name" value="Lsr2"/>
    <property type="match status" value="1"/>
</dbReference>
<dbReference type="AlphaFoldDB" id="C7MYV9"/>
<dbReference type="Proteomes" id="UP000000841">
    <property type="component" value="Chromosome"/>
</dbReference>
<accession>C7MYV9</accession>
<dbReference type="EMBL" id="CP001683">
    <property type="protein sequence ID" value="ACU96080.1"/>
    <property type="molecule type" value="Genomic_DNA"/>
</dbReference>
<dbReference type="GO" id="GO:0003677">
    <property type="term" value="F:DNA binding"/>
    <property type="evidence" value="ECO:0007669"/>
    <property type="project" value="InterPro"/>
</dbReference>
<feature type="compositionally biased region" description="Low complexity" evidence="1">
    <location>
        <begin position="92"/>
        <end position="106"/>
    </location>
</feature>
<sequence length="175" mass="18891">MARFAAIHTLDDITGEPARETVFFALDGVEYKIDLTAEHADDLRSILTRYIEHARRTGGRKQARRLIDGPTPISSPPARFAPRPTTRRKRSSAAATTAATTVVETVESAKESAKTSRGSARTKAKTGRQTRTNRRTKNASVTDSAPTTPAPKPAKRVSPPARAAVPQVTFSAPES</sequence>
<gene>
    <name evidence="3" type="ordered locus">Svir_10230</name>
</gene>
<dbReference type="InterPro" id="IPR042261">
    <property type="entry name" value="Lsr2-like_dimerization"/>
</dbReference>
<dbReference type="RefSeq" id="WP_012796509.1">
    <property type="nucleotide sequence ID" value="NC_013159.1"/>
</dbReference>
<keyword evidence="4" id="KW-1185">Reference proteome</keyword>
<proteinExistence type="predicted"/>
<feature type="region of interest" description="Disordered" evidence="1">
    <location>
        <begin position="56"/>
        <end position="175"/>
    </location>
</feature>
<reference evidence="3 4" key="1">
    <citation type="journal article" date="2009" name="Stand. Genomic Sci.">
        <title>Complete genome sequence of Saccharomonospora viridis type strain (P101).</title>
        <authorList>
            <person name="Pati A."/>
            <person name="Sikorski J."/>
            <person name="Nolan M."/>
            <person name="Lapidus A."/>
            <person name="Copeland A."/>
            <person name="Glavina Del Rio T."/>
            <person name="Lucas S."/>
            <person name="Chen F."/>
            <person name="Tice H."/>
            <person name="Pitluck S."/>
            <person name="Cheng J.F."/>
            <person name="Chertkov O."/>
            <person name="Brettin T."/>
            <person name="Han C."/>
            <person name="Detter J.C."/>
            <person name="Kuske C."/>
            <person name="Bruce D."/>
            <person name="Goodwin L."/>
            <person name="Chain P."/>
            <person name="D'haeseleer P."/>
            <person name="Chen A."/>
            <person name="Palaniappan K."/>
            <person name="Ivanova N."/>
            <person name="Mavromatis K."/>
            <person name="Mikhailova N."/>
            <person name="Rohde M."/>
            <person name="Tindall B.J."/>
            <person name="Goker M."/>
            <person name="Bristow J."/>
            <person name="Eisen J.A."/>
            <person name="Markowitz V."/>
            <person name="Hugenholtz P."/>
            <person name="Kyrpides N.C."/>
            <person name="Klenk H.P."/>
        </authorList>
    </citation>
    <scope>NUCLEOTIDE SEQUENCE [LARGE SCALE GENOMIC DNA]</scope>
    <source>
        <strain evidence="4">ATCC 15386 / DSM 43017 / JCM 3036 / NBRC 12207 / P101</strain>
    </source>
</reference>
<dbReference type="InterPro" id="IPR024412">
    <property type="entry name" value="Lsr2_dim_dom"/>
</dbReference>
<dbReference type="HOGENOM" id="CLU_1685314_0_0_11"/>
<dbReference type="eggNOG" id="ENOG503455J">
    <property type="taxonomic scope" value="Bacteria"/>
</dbReference>
<dbReference type="Gene3D" id="3.30.60.230">
    <property type="entry name" value="Lsr2, dimerization domain"/>
    <property type="match status" value="1"/>
</dbReference>
<feature type="compositionally biased region" description="Basic residues" evidence="1">
    <location>
        <begin position="120"/>
        <end position="137"/>
    </location>
</feature>
<evidence type="ECO:0000313" key="3">
    <source>
        <dbReference type="EMBL" id="ACU96080.1"/>
    </source>
</evidence>
<organism evidence="3 4">
    <name type="scientific">Saccharomonospora viridis (strain ATCC 15386 / DSM 43017 / JCM 3036 / CCUG 5913 / NBRC 12207 / NCIMB 9602 / P101)</name>
    <name type="common">Thermoactinomyces viridis</name>
    <dbReference type="NCBI Taxonomy" id="471857"/>
    <lineage>
        <taxon>Bacteria</taxon>
        <taxon>Bacillati</taxon>
        <taxon>Actinomycetota</taxon>
        <taxon>Actinomycetes</taxon>
        <taxon>Pseudonocardiales</taxon>
        <taxon>Pseudonocardiaceae</taxon>
        <taxon>Saccharomonospora</taxon>
    </lineage>
</organism>
<protein>
    <recommendedName>
        <fullName evidence="2">Lsr2 dimerization domain-containing protein</fullName>
    </recommendedName>
</protein>
<evidence type="ECO:0000259" key="2">
    <source>
        <dbReference type="Pfam" id="PF11774"/>
    </source>
</evidence>
<dbReference type="STRING" id="471857.Svir_10230"/>
<dbReference type="KEGG" id="svi:Svir_10230"/>
<evidence type="ECO:0000256" key="1">
    <source>
        <dbReference type="SAM" id="MobiDB-lite"/>
    </source>
</evidence>
<name>C7MYV9_SACVD</name>